<dbReference type="AlphaFoldDB" id="A0A3G2USH0"/>
<dbReference type="RefSeq" id="WP_122129803.1">
    <property type="nucleotide sequence ID" value="NZ_CP033230.1"/>
</dbReference>
<dbReference type="EMBL" id="CP033230">
    <property type="protein sequence ID" value="AYO78217.1"/>
    <property type="molecule type" value="Genomic_DNA"/>
</dbReference>
<reference evidence="1 2" key="1">
    <citation type="submission" date="2018-10" db="EMBL/GenBank/DDBJ databases">
        <title>Characterization and genome analysis of a novel bacterium Sphingobium yanoikuyae SJTF8 capable of degrading PAHs.</title>
        <authorList>
            <person name="Yin C."/>
            <person name="Xiong W."/>
            <person name="Liang R."/>
        </authorList>
    </citation>
    <scope>NUCLEOTIDE SEQUENCE [LARGE SCALE GENOMIC DNA]</scope>
    <source>
        <strain evidence="1 2">SJTF8</strain>
    </source>
</reference>
<gene>
    <name evidence="1" type="ORF">EBF16_15785</name>
</gene>
<accession>A0A3G2USH0</accession>
<evidence type="ECO:0000313" key="2">
    <source>
        <dbReference type="Proteomes" id="UP000280708"/>
    </source>
</evidence>
<dbReference type="Proteomes" id="UP000280708">
    <property type="component" value="Chromosome"/>
</dbReference>
<proteinExistence type="predicted"/>
<name>A0A3G2USH0_SPHYA</name>
<evidence type="ECO:0000313" key="1">
    <source>
        <dbReference type="EMBL" id="AYO78217.1"/>
    </source>
</evidence>
<organism evidence="1 2">
    <name type="scientific">Sphingobium yanoikuyae</name>
    <name type="common">Sphingomonas yanoikuyae</name>
    <dbReference type="NCBI Taxonomy" id="13690"/>
    <lineage>
        <taxon>Bacteria</taxon>
        <taxon>Pseudomonadati</taxon>
        <taxon>Pseudomonadota</taxon>
        <taxon>Alphaproteobacteria</taxon>
        <taxon>Sphingomonadales</taxon>
        <taxon>Sphingomonadaceae</taxon>
        <taxon>Sphingobium</taxon>
    </lineage>
</organism>
<sequence length="140" mass="16031">MASETRLMVARLRAQRHREMLPTASEVNDRTHGFTREDMDVLLWETAQMTPVAADDLRMSMIVQLRTHHRRYVDAITGRQKAYPDLTGMLVAELTRGWERYRIHAPTIGLRGVMPLQDFVEGLLGSDGVPPQEPKHRKGD</sequence>
<protein>
    <submittedName>
        <fullName evidence="1">Uncharacterized protein</fullName>
    </submittedName>
</protein>